<dbReference type="OrthoDB" id="263893at2759"/>
<organism evidence="11">
    <name type="scientific">Grosmannia clavigera (strain kw1407 / UAMH 11150)</name>
    <name type="common">Blue stain fungus</name>
    <name type="synonym">Graphiocladiella clavigera</name>
    <dbReference type="NCBI Taxonomy" id="655863"/>
    <lineage>
        <taxon>Eukaryota</taxon>
        <taxon>Fungi</taxon>
        <taxon>Dikarya</taxon>
        <taxon>Ascomycota</taxon>
        <taxon>Pezizomycotina</taxon>
        <taxon>Sordariomycetes</taxon>
        <taxon>Sordariomycetidae</taxon>
        <taxon>Ophiostomatales</taxon>
        <taxon>Ophiostomataceae</taxon>
        <taxon>Leptographium</taxon>
    </lineage>
</organism>
<dbReference type="GO" id="GO:0006465">
    <property type="term" value="P:signal peptide processing"/>
    <property type="evidence" value="ECO:0007669"/>
    <property type="project" value="InterPro"/>
</dbReference>
<evidence type="ECO:0000313" key="11">
    <source>
        <dbReference type="Proteomes" id="UP000007796"/>
    </source>
</evidence>
<dbReference type="Proteomes" id="UP000007796">
    <property type="component" value="Unassembled WGS sequence"/>
</dbReference>
<name>F0XPQ2_GROCL</name>
<keyword evidence="5" id="KW-0256">Endoplasmic reticulum</keyword>
<accession>F0XPQ2</accession>
<evidence type="ECO:0000313" key="10">
    <source>
        <dbReference type="EMBL" id="EFX00141.1"/>
    </source>
</evidence>
<keyword evidence="7 9" id="KW-0472">Membrane</keyword>
<dbReference type="EMBL" id="GL629801">
    <property type="protein sequence ID" value="EFX00141.1"/>
    <property type="molecule type" value="Genomic_DNA"/>
</dbReference>
<comment type="similarity">
    <text evidence="2">Belongs to the SPCS1 family.</text>
</comment>
<protein>
    <recommendedName>
        <fullName evidence="3">Signal peptidase complex subunit 1</fullName>
    </recommendedName>
</protein>
<dbReference type="GO" id="GO:0005787">
    <property type="term" value="C:signal peptidase complex"/>
    <property type="evidence" value="ECO:0007669"/>
    <property type="project" value="InterPro"/>
</dbReference>
<dbReference type="InterPro" id="IPR009542">
    <property type="entry name" value="Spc1/SPCS1"/>
</dbReference>
<sequence>MADQLLDRDFEGQRLCDSLATILLSAVAAIAFLVGYVLQDIKLSLFIALGGTALTFLVVLPAWPFFNKNPVKWLPAGGQPSNISIPQTVVLDEK</sequence>
<dbReference type="Pfam" id="PF06645">
    <property type="entry name" value="SPC12"/>
    <property type="match status" value="1"/>
</dbReference>
<reference evidence="10 11" key="1">
    <citation type="journal article" date="2011" name="Proc. Natl. Acad. Sci. U.S.A.">
        <title>Genome and transcriptome analyses of the mountain pine beetle-fungal symbiont Grosmannia clavigera, a lodgepole pine pathogen.</title>
        <authorList>
            <person name="DiGuistini S."/>
            <person name="Wang Y."/>
            <person name="Liao N.Y."/>
            <person name="Taylor G."/>
            <person name="Tanguay P."/>
            <person name="Feau N."/>
            <person name="Henrissat B."/>
            <person name="Chan S.K."/>
            <person name="Hesse-Orce U."/>
            <person name="Alamouti S.M."/>
            <person name="Tsui C.K.M."/>
            <person name="Docking R.T."/>
            <person name="Levasseur A."/>
            <person name="Haridas S."/>
            <person name="Robertson G."/>
            <person name="Birol I."/>
            <person name="Holt R.A."/>
            <person name="Marra M.A."/>
            <person name="Hamelin R.C."/>
            <person name="Hirst M."/>
            <person name="Jones S.J.M."/>
            <person name="Bohlmann J."/>
            <person name="Breuil C."/>
        </authorList>
    </citation>
    <scope>NUCLEOTIDE SEQUENCE [LARGE SCALE GENOMIC DNA]</scope>
    <source>
        <strain evidence="11">kw1407 / UAMH 11150</strain>
    </source>
</reference>
<proteinExistence type="inferred from homology"/>
<dbReference type="GeneID" id="25980655"/>
<dbReference type="AlphaFoldDB" id="F0XPQ2"/>
<gene>
    <name evidence="10" type="ORF">CMQ_7143</name>
</gene>
<feature type="transmembrane region" description="Helical" evidence="9">
    <location>
        <begin position="45"/>
        <end position="66"/>
    </location>
</feature>
<evidence type="ECO:0000256" key="8">
    <source>
        <dbReference type="ARBA" id="ARBA00045204"/>
    </source>
</evidence>
<evidence type="ECO:0000256" key="7">
    <source>
        <dbReference type="ARBA" id="ARBA00023136"/>
    </source>
</evidence>
<dbReference type="GO" id="GO:0045047">
    <property type="term" value="P:protein targeting to ER"/>
    <property type="evidence" value="ECO:0007669"/>
    <property type="project" value="TreeGrafter"/>
</dbReference>
<comment type="subcellular location">
    <subcellularLocation>
        <location evidence="1">Endoplasmic reticulum membrane</location>
        <topology evidence="1">Multi-pass membrane protein</topology>
    </subcellularLocation>
</comment>
<keyword evidence="4 9" id="KW-0812">Transmembrane</keyword>
<keyword evidence="11" id="KW-1185">Reference proteome</keyword>
<evidence type="ECO:0000256" key="9">
    <source>
        <dbReference type="SAM" id="Phobius"/>
    </source>
</evidence>
<feature type="transmembrane region" description="Helical" evidence="9">
    <location>
        <begin position="20"/>
        <end position="38"/>
    </location>
</feature>
<evidence type="ECO:0000256" key="1">
    <source>
        <dbReference type="ARBA" id="ARBA00004477"/>
    </source>
</evidence>
<dbReference type="STRING" id="655863.F0XPQ2"/>
<dbReference type="RefSeq" id="XP_014169623.1">
    <property type="nucleotide sequence ID" value="XM_014314148.1"/>
</dbReference>
<dbReference type="FunCoup" id="F0XPQ2">
    <property type="interactions" value="123"/>
</dbReference>
<comment type="function">
    <text evidence="8">Component of the signal peptidase complex (SPC) which catalyzes the cleavage of N-terminal signal sequences from nascent proteins as they are translocated into the lumen of the endoplasmic reticulum. Dispensable for SPC enzymatic activity.</text>
</comment>
<dbReference type="eggNOG" id="KOG4112">
    <property type="taxonomic scope" value="Eukaryota"/>
</dbReference>
<dbReference type="HOGENOM" id="CLU_134505_2_0_1"/>
<evidence type="ECO:0000256" key="2">
    <source>
        <dbReference type="ARBA" id="ARBA00005245"/>
    </source>
</evidence>
<evidence type="ECO:0000256" key="4">
    <source>
        <dbReference type="ARBA" id="ARBA00022692"/>
    </source>
</evidence>
<dbReference type="InParanoid" id="F0XPQ2"/>
<evidence type="ECO:0000256" key="6">
    <source>
        <dbReference type="ARBA" id="ARBA00022989"/>
    </source>
</evidence>
<keyword evidence="6 9" id="KW-1133">Transmembrane helix</keyword>
<evidence type="ECO:0000256" key="5">
    <source>
        <dbReference type="ARBA" id="ARBA00022824"/>
    </source>
</evidence>
<dbReference type="PANTHER" id="PTHR13202:SF0">
    <property type="entry name" value="SIGNAL PEPTIDASE COMPLEX SUBUNIT 1"/>
    <property type="match status" value="1"/>
</dbReference>
<evidence type="ECO:0000256" key="3">
    <source>
        <dbReference type="ARBA" id="ARBA00017059"/>
    </source>
</evidence>
<dbReference type="PANTHER" id="PTHR13202">
    <property type="entry name" value="MICROSOMAL SIGNAL PEPTIDASE 12 KDA SUBUNIT"/>
    <property type="match status" value="1"/>
</dbReference>